<dbReference type="AlphaFoldDB" id="A0AAV8XBH6"/>
<dbReference type="PANTHER" id="PTHR11012">
    <property type="entry name" value="PROTEIN KINASE-LIKE DOMAIN-CONTAINING"/>
    <property type="match status" value="1"/>
</dbReference>
<proteinExistence type="predicted"/>
<evidence type="ECO:0000313" key="3">
    <source>
        <dbReference type="Proteomes" id="UP001162162"/>
    </source>
</evidence>
<protein>
    <recommendedName>
        <fullName evidence="1">CHK kinase-like domain-containing protein</fullName>
    </recommendedName>
</protein>
<dbReference type="InterPro" id="IPR015897">
    <property type="entry name" value="CHK_kinase-like"/>
</dbReference>
<name>A0AAV8XBH6_9CUCU</name>
<dbReference type="InterPro" id="IPR004119">
    <property type="entry name" value="EcKL"/>
</dbReference>
<dbReference type="EMBL" id="JAPWTK010000763">
    <property type="protein sequence ID" value="KAJ8936273.1"/>
    <property type="molecule type" value="Genomic_DNA"/>
</dbReference>
<gene>
    <name evidence="2" type="ORF">NQ318_000151</name>
</gene>
<evidence type="ECO:0000259" key="1">
    <source>
        <dbReference type="SMART" id="SM00587"/>
    </source>
</evidence>
<sequence>MPNPFPILMEILGDNKEFADLLPIIKEKMKFMGFNGEPEGPFSTLSHGDLWVNNIMTKFENGKPVKNKIVDFQMYVEFSVAKDLLFFLFTSVQQEVLEESFDDLLRFYYDSLIEVVEQHKCETSQLTLEKFLDDVARIAKTELEHVMVMTYFVVFGKKGREDTPMAFFNKANVTPEGKRRGKYVINEFNKRGTRGTGTTLKKMSEVGIKEPEKLISPILGGNKKVTDVKISRLTAPGENNLSLVLKVDYVIENGNGTKEELYGVAKVKPIGDFVFGHQQNYKNELAFYNIVVPTLQDFQRQQGVDDVMDIFAKLHAFRPNFHGKNDEIDDDSVIMLENLIELGYENIDRLVGFDLELTKLILKDLALLHGVPLALRRLQPEVYREKIASNFAKFDPPPDGPPPDMPNPSEVVMEIIEDIKEFADLLPILKEKMKFMGFKGEPEGPFSTLSHGDLWVNNIMTKFENGKPVKNKIVDFQMYIEFSVARDLLFFLFTSVQQEVLEESFDDLLRFYYDSLIEVVEQHKCETSQLTLEKFLDDVARIAKTELEHVMDMTYFVVFGKKGREDTPMAFLNKANVTPEGKRRGIYIINEFNKRGWLS</sequence>
<evidence type="ECO:0000313" key="2">
    <source>
        <dbReference type="EMBL" id="KAJ8936273.1"/>
    </source>
</evidence>
<comment type="caution">
    <text evidence="2">The sequence shown here is derived from an EMBL/GenBank/DDBJ whole genome shotgun (WGS) entry which is preliminary data.</text>
</comment>
<dbReference type="SMART" id="SM00587">
    <property type="entry name" value="CHK"/>
    <property type="match status" value="2"/>
</dbReference>
<feature type="domain" description="CHK kinase-like" evidence="1">
    <location>
        <begin position="334"/>
        <end position="522"/>
    </location>
</feature>
<organism evidence="2 3">
    <name type="scientific">Aromia moschata</name>
    <dbReference type="NCBI Taxonomy" id="1265417"/>
    <lineage>
        <taxon>Eukaryota</taxon>
        <taxon>Metazoa</taxon>
        <taxon>Ecdysozoa</taxon>
        <taxon>Arthropoda</taxon>
        <taxon>Hexapoda</taxon>
        <taxon>Insecta</taxon>
        <taxon>Pterygota</taxon>
        <taxon>Neoptera</taxon>
        <taxon>Endopterygota</taxon>
        <taxon>Coleoptera</taxon>
        <taxon>Polyphaga</taxon>
        <taxon>Cucujiformia</taxon>
        <taxon>Chrysomeloidea</taxon>
        <taxon>Cerambycidae</taxon>
        <taxon>Cerambycinae</taxon>
        <taxon>Callichromatini</taxon>
        <taxon>Aromia</taxon>
    </lineage>
</organism>
<dbReference type="Proteomes" id="UP001162162">
    <property type="component" value="Unassembled WGS sequence"/>
</dbReference>
<keyword evidence="3" id="KW-1185">Reference proteome</keyword>
<dbReference type="PANTHER" id="PTHR11012:SF55">
    <property type="entry name" value="BHLH DOMAIN-CONTAINING PROTEIN"/>
    <property type="match status" value="1"/>
</dbReference>
<dbReference type="SUPFAM" id="SSF56112">
    <property type="entry name" value="Protein kinase-like (PK-like)"/>
    <property type="match status" value="2"/>
</dbReference>
<feature type="domain" description="CHK kinase-like" evidence="1">
    <location>
        <begin position="6"/>
        <end position="118"/>
    </location>
</feature>
<accession>A0AAV8XBH6</accession>
<dbReference type="Pfam" id="PF02958">
    <property type="entry name" value="EcKL"/>
    <property type="match status" value="2"/>
</dbReference>
<reference evidence="2" key="1">
    <citation type="journal article" date="2023" name="Insect Mol. Biol.">
        <title>Genome sequencing provides insights into the evolution of gene families encoding plant cell wall-degrading enzymes in longhorned beetles.</title>
        <authorList>
            <person name="Shin N.R."/>
            <person name="Okamura Y."/>
            <person name="Kirsch R."/>
            <person name="Pauchet Y."/>
        </authorList>
    </citation>
    <scope>NUCLEOTIDE SEQUENCE</scope>
    <source>
        <strain evidence="2">AMC_N1</strain>
    </source>
</reference>
<dbReference type="InterPro" id="IPR011009">
    <property type="entry name" value="Kinase-like_dom_sf"/>
</dbReference>